<gene>
    <name evidence="9" type="ORF">EDD35_6743</name>
</gene>
<dbReference type="GO" id="GO:0005886">
    <property type="term" value="C:plasma membrane"/>
    <property type="evidence" value="ECO:0007669"/>
    <property type="project" value="UniProtKB-SubCell"/>
</dbReference>
<sequence length="193" mass="20769">MPALTEIWAITPGGVIAVALATVVMYVVFLVLVGIMGRRSLAAMSVFDVAGVMAFGAVLGRTALLSAPALAGGVVAMVTLFVLQRVSALAQRTRLLGRLLRHEPVLLMAGRDIRHADLLRARVTPDELRQRLRLAGITRLDEVAWVVFETNGQISVGRRTSTPDRFLVEDLTGYAEPRYGDGSQGCRSSGVSR</sequence>
<evidence type="ECO:0000256" key="6">
    <source>
        <dbReference type="ARBA" id="ARBA00023136"/>
    </source>
</evidence>
<keyword evidence="10" id="KW-1185">Reference proteome</keyword>
<evidence type="ECO:0000256" key="5">
    <source>
        <dbReference type="ARBA" id="ARBA00022989"/>
    </source>
</evidence>
<keyword evidence="5 7" id="KW-1133">Transmembrane helix</keyword>
<keyword evidence="6 7" id="KW-0472">Membrane</keyword>
<dbReference type="GeneID" id="301847994"/>
<dbReference type="Pfam" id="PF04239">
    <property type="entry name" value="DUF421"/>
    <property type="match status" value="1"/>
</dbReference>
<name>A0A3N2H5W8_9PSEU</name>
<evidence type="ECO:0000313" key="9">
    <source>
        <dbReference type="EMBL" id="ROS44307.1"/>
    </source>
</evidence>
<evidence type="ECO:0000256" key="2">
    <source>
        <dbReference type="ARBA" id="ARBA00006448"/>
    </source>
</evidence>
<reference evidence="9 10" key="1">
    <citation type="submission" date="2018-11" db="EMBL/GenBank/DDBJ databases">
        <title>Sequencing the genomes of 1000 actinobacteria strains.</title>
        <authorList>
            <person name="Klenk H.-P."/>
        </authorList>
    </citation>
    <scope>NUCLEOTIDE SEQUENCE [LARGE SCALE GENOMIC DNA]</scope>
    <source>
        <strain evidence="9 10">DSM 44348</strain>
    </source>
</reference>
<comment type="similarity">
    <text evidence="2">Belongs to the UPF0702 family.</text>
</comment>
<dbReference type="EMBL" id="RKHY01000001">
    <property type="protein sequence ID" value="ROS44307.1"/>
    <property type="molecule type" value="Genomic_DNA"/>
</dbReference>
<feature type="transmembrane region" description="Helical" evidence="7">
    <location>
        <begin position="40"/>
        <end position="59"/>
    </location>
</feature>
<evidence type="ECO:0000256" key="4">
    <source>
        <dbReference type="ARBA" id="ARBA00022692"/>
    </source>
</evidence>
<dbReference type="RefSeq" id="WP_123686299.1">
    <property type="nucleotide sequence ID" value="NZ_RKHY01000001.1"/>
</dbReference>
<evidence type="ECO:0000256" key="1">
    <source>
        <dbReference type="ARBA" id="ARBA00004651"/>
    </source>
</evidence>
<dbReference type="PANTHER" id="PTHR34582">
    <property type="entry name" value="UPF0702 TRANSMEMBRANE PROTEIN YCAP"/>
    <property type="match status" value="1"/>
</dbReference>
<evidence type="ECO:0000256" key="3">
    <source>
        <dbReference type="ARBA" id="ARBA00022475"/>
    </source>
</evidence>
<dbReference type="InterPro" id="IPR023090">
    <property type="entry name" value="UPF0702_alpha/beta_dom_sf"/>
</dbReference>
<evidence type="ECO:0000259" key="8">
    <source>
        <dbReference type="Pfam" id="PF04239"/>
    </source>
</evidence>
<dbReference type="PANTHER" id="PTHR34582:SF6">
    <property type="entry name" value="UPF0702 TRANSMEMBRANE PROTEIN YCAP"/>
    <property type="match status" value="1"/>
</dbReference>
<feature type="transmembrane region" description="Helical" evidence="7">
    <location>
        <begin position="12"/>
        <end position="33"/>
    </location>
</feature>
<dbReference type="InterPro" id="IPR007353">
    <property type="entry name" value="DUF421"/>
</dbReference>
<dbReference type="AlphaFoldDB" id="A0A3N2H5W8"/>
<feature type="transmembrane region" description="Helical" evidence="7">
    <location>
        <begin position="65"/>
        <end position="83"/>
    </location>
</feature>
<dbReference type="Gene3D" id="3.30.240.20">
    <property type="entry name" value="bsu07140 like domains"/>
    <property type="match status" value="1"/>
</dbReference>
<evidence type="ECO:0000256" key="7">
    <source>
        <dbReference type="SAM" id="Phobius"/>
    </source>
</evidence>
<keyword evidence="3" id="KW-1003">Cell membrane</keyword>
<accession>A0A3N2H5W8</accession>
<protein>
    <submittedName>
        <fullName evidence="9">Uncharacterized protein DUF421</fullName>
    </submittedName>
</protein>
<organism evidence="9 10">
    <name type="scientific">Amycolatopsis thermoflava</name>
    <dbReference type="NCBI Taxonomy" id="84480"/>
    <lineage>
        <taxon>Bacteria</taxon>
        <taxon>Bacillati</taxon>
        <taxon>Actinomycetota</taxon>
        <taxon>Actinomycetes</taxon>
        <taxon>Pseudonocardiales</taxon>
        <taxon>Pseudonocardiaceae</taxon>
        <taxon>Amycolatopsis</taxon>
        <taxon>Amycolatopsis methanolica group</taxon>
    </lineage>
</organism>
<comment type="subcellular location">
    <subcellularLocation>
        <location evidence="1">Cell membrane</location>
        <topology evidence="1">Multi-pass membrane protein</topology>
    </subcellularLocation>
</comment>
<comment type="caution">
    <text evidence="9">The sequence shown here is derived from an EMBL/GenBank/DDBJ whole genome shotgun (WGS) entry which is preliminary data.</text>
</comment>
<proteinExistence type="inferred from homology"/>
<feature type="domain" description="YetF C-terminal" evidence="8">
    <location>
        <begin position="92"/>
        <end position="161"/>
    </location>
</feature>
<evidence type="ECO:0000313" key="10">
    <source>
        <dbReference type="Proteomes" id="UP000274843"/>
    </source>
</evidence>
<dbReference type="Proteomes" id="UP000274843">
    <property type="component" value="Unassembled WGS sequence"/>
</dbReference>
<keyword evidence="4 7" id="KW-0812">Transmembrane</keyword>